<dbReference type="Proteomes" id="UP000264702">
    <property type="component" value="Unassembled WGS sequence"/>
</dbReference>
<evidence type="ECO:0000313" key="2">
    <source>
        <dbReference type="Proteomes" id="UP000264702"/>
    </source>
</evidence>
<comment type="caution">
    <text evidence="1">The sequence shown here is derived from an EMBL/GenBank/DDBJ whole genome shotgun (WGS) entry which is preliminary data.</text>
</comment>
<accession>A0A372IPQ0</accession>
<organism evidence="1 2">
    <name type="scientific">Paracidobacterium acidisoli</name>
    <dbReference type="NCBI Taxonomy" id="2303751"/>
    <lineage>
        <taxon>Bacteria</taxon>
        <taxon>Pseudomonadati</taxon>
        <taxon>Acidobacteriota</taxon>
        <taxon>Terriglobia</taxon>
        <taxon>Terriglobales</taxon>
        <taxon>Acidobacteriaceae</taxon>
        <taxon>Paracidobacterium</taxon>
    </lineage>
</organism>
<dbReference type="AlphaFoldDB" id="A0A372IPQ0"/>
<sequence length="169" mass="19599">MLRQFFHEVVSGCYPTYTGLDDSEVTTYIADLLTEFTASENLYRIRDASGKPLREIGEMLTASDPVLGSAPSFDAEREMRRHIGDFALFSTGMYPESMHMRRNPLDADFMEMVRTGKESYYIVSQFDLFEYKQEAPFFARLSEEFERCMYGLTKVREELDRLGAPKMLM</sequence>
<evidence type="ECO:0000313" key="1">
    <source>
        <dbReference type="EMBL" id="RFU16848.1"/>
    </source>
</evidence>
<name>A0A372IPQ0_9BACT</name>
<protein>
    <submittedName>
        <fullName evidence="1">Uncharacterized protein</fullName>
    </submittedName>
</protein>
<gene>
    <name evidence="1" type="ORF">D0Y96_08865</name>
</gene>
<reference evidence="1 2" key="1">
    <citation type="submission" date="2018-08" db="EMBL/GenBank/DDBJ databases">
        <title>Acidipila sp. 4G-K13, an acidobacterium isolated from forest soil.</title>
        <authorList>
            <person name="Gao Z.-H."/>
            <person name="Qiu L.-H."/>
        </authorList>
    </citation>
    <scope>NUCLEOTIDE SEQUENCE [LARGE SCALE GENOMIC DNA]</scope>
    <source>
        <strain evidence="1 2">4G-K13</strain>
    </source>
</reference>
<proteinExistence type="predicted"/>
<keyword evidence="2" id="KW-1185">Reference proteome</keyword>
<dbReference type="EMBL" id="QVQT01000003">
    <property type="protein sequence ID" value="RFU16848.1"/>
    <property type="molecule type" value="Genomic_DNA"/>
</dbReference>